<evidence type="ECO:0000313" key="2">
    <source>
        <dbReference type="EMBL" id="RKD97338.1"/>
    </source>
</evidence>
<proteinExistence type="predicted"/>
<gene>
    <name evidence="2" type="ORF">ATJ93_0324</name>
</gene>
<keyword evidence="1" id="KW-1133">Transmembrane helix</keyword>
<feature type="transmembrane region" description="Helical" evidence="1">
    <location>
        <begin position="35"/>
        <end position="53"/>
    </location>
</feature>
<name>A0A3R7EGW8_9EURY</name>
<protein>
    <submittedName>
        <fullName evidence="2">Uncharacterized protein</fullName>
    </submittedName>
</protein>
<comment type="caution">
    <text evidence="2">The sequence shown here is derived from an EMBL/GenBank/DDBJ whole genome shotgun (WGS) entry which is preliminary data.</text>
</comment>
<sequence length="55" mass="5669">MTVLDPRQLLAGFLGAALVGLLASLLTDRIEPRRALWLAVGVTLGLAVGQLAGSL</sequence>
<keyword evidence="1" id="KW-0812">Transmembrane</keyword>
<dbReference type="Proteomes" id="UP000283805">
    <property type="component" value="Unassembled WGS sequence"/>
</dbReference>
<evidence type="ECO:0000256" key="1">
    <source>
        <dbReference type="SAM" id="Phobius"/>
    </source>
</evidence>
<reference evidence="2 3" key="1">
    <citation type="submission" date="2018-09" db="EMBL/GenBank/DDBJ databases">
        <title>Genomic Encyclopedia of Archaeal and Bacterial Type Strains, Phase II (KMG-II): from individual species to whole genera.</title>
        <authorList>
            <person name="Goeker M."/>
        </authorList>
    </citation>
    <scope>NUCLEOTIDE SEQUENCE [LARGE SCALE GENOMIC DNA]</scope>
    <source>
        <strain evidence="2 3">DSM 13151</strain>
    </source>
</reference>
<dbReference type="AlphaFoldDB" id="A0A3R7EGW8"/>
<keyword evidence="3" id="KW-1185">Reference proteome</keyword>
<dbReference type="RefSeq" id="WP_170155496.1">
    <property type="nucleotide sequence ID" value="NZ_RAPO01000001.1"/>
</dbReference>
<keyword evidence="1" id="KW-0472">Membrane</keyword>
<organism evidence="2 3">
    <name type="scientific">Halopiger aswanensis</name>
    <dbReference type="NCBI Taxonomy" id="148449"/>
    <lineage>
        <taxon>Archaea</taxon>
        <taxon>Methanobacteriati</taxon>
        <taxon>Methanobacteriota</taxon>
        <taxon>Stenosarchaea group</taxon>
        <taxon>Halobacteria</taxon>
        <taxon>Halobacteriales</taxon>
        <taxon>Natrialbaceae</taxon>
        <taxon>Halopiger</taxon>
    </lineage>
</organism>
<dbReference type="EMBL" id="RAPO01000001">
    <property type="protein sequence ID" value="RKD97338.1"/>
    <property type="molecule type" value="Genomic_DNA"/>
</dbReference>
<evidence type="ECO:0000313" key="3">
    <source>
        <dbReference type="Proteomes" id="UP000283805"/>
    </source>
</evidence>
<feature type="transmembrane region" description="Helical" evidence="1">
    <location>
        <begin position="6"/>
        <end position="26"/>
    </location>
</feature>
<accession>A0A3R7EGW8</accession>